<evidence type="ECO:0000313" key="3">
    <source>
        <dbReference type="Proteomes" id="UP000198762"/>
    </source>
</evidence>
<organism evidence="2 3">
    <name type="scientific">Marinobacter segnicrescens</name>
    <dbReference type="NCBI Taxonomy" id="430453"/>
    <lineage>
        <taxon>Bacteria</taxon>
        <taxon>Pseudomonadati</taxon>
        <taxon>Pseudomonadota</taxon>
        <taxon>Gammaproteobacteria</taxon>
        <taxon>Pseudomonadales</taxon>
        <taxon>Marinobacteraceae</taxon>
        <taxon>Marinobacter</taxon>
    </lineage>
</organism>
<dbReference type="InterPro" id="IPR048851">
    <property type="entry name" value="PaaA2_dom"/>
</dbReference>
<name>A0A1I0BIE3_9GAMM</name>
<reference evidence="3" key="1">
    <citation type="submission" date="2016-10" db="EMBL/GenBank/DDBJ databases">
        <authorList>
            <person name="Varghese N."/>
            <person name="Submissions S."/>
        </authorList>
    </citation>
    <scope>NUCLEOTIDE SEQUENCE [LARGE SCALE GENOMIC DNA]</scope>
    <source>
        <strain evidence="3">CGMCC 1.6489</strain>
    </source>
</reference>
<evidence type="ECO:0000313" key="2">
    <source>
        <dbReference type="EMBL" id="SET06377.1"/>
    </source>
</evidence>
<dbReference type="EMBL" id="FOHZ01000004">
    <property type="protein sequence ID" value="SET06377.1"/>
    <property type="molecule type" value="Genomic_DNA"/>
</dbReference>
<accession>A0A1I0BIE3</accession>
<dbReference type="AlphaFoldDB" id="A0A1I0BIE3"/>
<sequence>MHESEIETEEHAARYDRWFRNKVAASLADPGPGTPHGEVMARIDAIIEEAERKQQT</sequence>
<feature type="domain" description="Stability determinant" evidence="1">
    <location>
        <begin position="10"/>
        <end position="41"/>
    </location>
</feature>
<gene>
    <name evidence="2" type="ORF">SAMN04487962_10423</name>
</gene>
<dbReference type="Proteomes" id="UP000198762">
    <property type="component" value="Unassembled WGS sequence"/>
</dbReference>
<protein>
    <recommendedName>
        <fullName evidence="1">Stability determinant domain-containing protein</fullName>
    </recommendedName>
</protein>
<dbReference type="Pfam" id="PF21217">
    <property type="entry name" value="PaaA2"/>
    <property type="match status" value="1"/>
</dbReference>
<evidence type="ECO:0000259" key="1">
    <source>
        <dbReference type="Pfam" id="PF21217"/>
    </source>
</evidence>
<proteinExistence type="predicted"/>
<keyword evidence="3" id="KW-1185">Reference proteome</keyword>
<dbReference type="RefSeq" id="WP_177186006.1">
    <property type="nucleotide sequence ID" value="NZ_FOHZ01000004.1"/>
</dbReference>
<dbReference type="Gene3D" id="6.20.450.20">
    <property type="match status" value="1"/>
</dbReference>
<dbReference type="STRING" id="430453.SAMN04487962_10423"/>